<proteinExistence type="predicted"/>
<dbReference type="Pfam" id="PF07676">
    <property type="entry name" value="PD40"/>
    <property type="match status" value="2"/>
</dbReference>
<sequence length="171" mass="17716">MVSAVIALGFPSPSLAGRIGNQPAPSLSNRPEQITAETDPMFYVAVSRDGKWVAYTSERKKFTDLWLRSADPSVIVPPRRLTADPGRESSPAFSPDGRFIAYTGEGATAIACAGAFDADAGDLAIDFPDGIIAIPLYINATVSTSSAGICQCIATASSTLVAATAGQFTAV</sequence>
<comment type="caution">
    <text evidence="1">The sequence shown here is derived from an EMBL/GenBank/DDBJ whole genome shotgun (WGS) entry which is preliminary data.</text>
</comment>
<accession>A0A0F9ASP0</accession>
<dbReference type="InterPro" id="IPR011042">
    <property type="entry name" value="6-blade_b-propeller_TolB-like"/>
</dbReference>
<evidence type="ECO:0000313" key="1">
    <source>
        <dbReference type="EMBL" id="KKL12465.1"/>
    </source>
</evidence>
<feature type="non-terminal residue" evidence="1">
    <location>
        <position position="171"/>
    </location>
</feature>
<evidence type="ECO:0008006" key="2">
    <source>
        <dbReference type="Google" id="ProtNLM"/>
    </source>
</evidence>
<dbReference type="SUPFAM" id="SSF69304">
    <property type="entry name" value="Tricorn protease N-terminal domain"/>
    <property type="match status" value="1"/>
</dbReference>
<dbReference type="Gene3D" id="2.120.10.30">
    <property type="entry name" value="TolB, C-terminal domain"/>
    <property type="match status" value="1"/>
</dbReference>
<name>A0A0F9ASP0_9ZZZZ</name>
<gene>
    <name evidence="1" type="ORF">LCGC14_2535470</name>
</gene>
<dbReference type="InterPro" id="IPR011659">
    <property type="entry name" value="WD40"/>
</dbReference>
<dbReference type="AlphaFoldDB" id="A0A0F9ASP0"/>
<dbReference type="EMBL" id="LAZR01041245">
    <property type="protein sequence ID" value="KKL12465.1"/>
    <property type="molecule type" value="Genomic_DNA"/>
</dbReference>
<reference evidence="1" key="1">
    <citation type="journal article" date="2015" name="Nature">
        <title>Complex archaea that bridge the gap between prokaryotes and eukaryotes.</title>
        <authorList>
            <person name="Spang A."/>
            <person name="Saw J.H."/>
            <person name="Jorgensen S.L."/>
            <person name="Zaremba-Niedzwiedzka K."/>
            <person name="Martijn J."/>
            <person name="Lind A.E."/>
            <person name="van Eijk R."/>
            <person name="Schleper C."/>
            <person name="Guy L."/>
            <person name="Ettema T.J."/>
        </authorList>
    </citation>
    <scope>NUCLEOTIDE SEQUENCE</scope>
</reference>
<protein>
    <recommendedName>
        <fullName evidence="2">Dipeptidylpeptidase IV N-terminal domain-containing protein</fullName>
    </recommendedName>
</protein>
<organism evidence="1">
    <name type="scientific">marine sediment metagenome</name>
    <dbReference type="NCBI Taxonomy" id="412755"/>
    <lineage>
        <taxon>unclassified sequences</taxon>
        <taxon>metagenomes</taxon>
        <taxon>ecological metagenomes</taxon>
    </lineage>
</organism>